<keyword evidence="1" id="KW-0812">Transmembrane</keyword>
<dbReference type="PANTHER" id="PTHR33115">
    <property type="entry name" value="ARM REPEAT SUPERFAMILY PROTEIN"/>
    <property type="match status" value="1"/>
</dbReference>
<organism evidence="3">
    <name type="scientific">Selaginella moellendorffii</name>
    <name type="common">Spikemoss</name>
    <dbReference type="NCBI Taxonomy" id="88036"/>
    <lineage>
        <taxon>Eukaryota</taxon>
        <taxon>Viridiplantae</taxon>
        <taxon>Streptophyta</taxon>
        <taxon>Embryophyta</taxon>
        <taxon>Tracheophyta</taxon>
        <taxon>Lycopodiopsida</taxon>
        <taxon>Selaginellales</taxon>
        <taxon>Selaginellaceae</taxon>
        <taxon>Selaginella</taxon>
    </lineage>
</organism>
<dbReference type="EMBL" id="GL377651">
    <property type="protein sequence ID" value="EFJ10912.1"/>
    <property type="molecule type" value="Genomic_DNA"/>
</dbReference>
<dbReference type="OMA" id="MNLCAYT"/>
<keyword evidence="1" id="KW-1133">Transmembrane helix</keyword>
<dbReference type="Gene3D" id="1.25.10.10">
    <property type="entry name" value="Leucine-rich Repeat Variant"/>
    <property type="match status" value="1"/>
</dbReference>
<keyword evidence="1" id="KW-0472">Membrane</keyword>
<dbReference type="HOGENOM" id="CLU_006857_2_0_1"/>
<keyword evidence="3" id="KW-1185">Reference proteome</keyword>
<dbReference type="Gramene" id="EFJ10912">
    <property type="protein sequence ID" value="EFJ10912"/>
    <property type="gene ID" value="SELMODRAFT_426831"/>
</dbReference>
<evidence type="ECO:0000313" key="2">
    <source>
        <dbReference type="EMBL" id="EFJ10912.1"/>
    </source>
</evidence>
<proteinExistence type="predicted"/>
<feature type="transmembrane region" description="Helical" evidence="1">
    <location>
        <begin position="319"/>
        <end position="338"/>
    </location>
</feature>
<dbReference type="InterPro" id="IPR011989">
    <property type="entry name" value="ARM-like"/>
</dbReference>
<name>D8SXM7_SELML</name>
<evidence type="ECO:0000256" key="1">
    <source>
        <dbReference type="SAM" id="Phobius"/>
    </source>
</evidence>
<reference evidence="2 3" key="1">
    <citation type="journal article" date="2011" name="Science">
        <title>The Selaginella genome identifies genetic changes associated with the evolution of vascular plants.</title>
        <authorList>
            <person name="Banks J.A."/>
            <person name="Nishiyama T."/>
            <person name="Hasebe M."/>
            <person name="Bowman J.L."/>
            <person name="Gribskov M."/>
            <person name="dePamphilis C."/>
            <person name="Albert V.A."/>
            <person name="Aono N."/>
            <person name="Aoyama T."/>
            <person name="Ambrose B.A."/>
            <person name="Ashton N.W."/>
            <person name="Axtell M.J."/>
            <person name="Barker E."/>
            <person name="Barker M.S."/>
            <person name="Bennetzen J.L."/>
            <person name="Bonawitz N.D."/>
            <person name="Chapple C."/>
            <person name="Cheng C."/>
            <person name="Correa L.G."/>
            <person name="Dacre M."/>
            <person name="DeBarry J."/>
            <person name="Dreyer I."/>
            <person name="Elias M."/>
            <person name="Engstrom E.M."/>
            <person name="Estelle M."/>
            <person name="Feng L."/>
            <person name="Finet C."/>
            <person name="Floyd S.K."/>
            <person name="Frommer W.B."/>
            <person name="Fujita T."/>
            <person name="Gramzow L."/>
            <person name="Gutensohn M."/>
            <person name="Harholt J."/>
            <person name="Hattori M."/>
            <person name="Heyl A."/>
            <person name="Hirai T."/>
            <person name="Hiwatashi Y."/>
            <person name="Ishikawa M."/>
            <person name="Iwata M."/>
            <person name="Karol K.G."/>
            <person name="Koehler B."/>
            <person name="Kolukisaoglu U."/>
            <person name="Kubo M."/>
            <person name="Kurata T."/>
            <person name="Lalonde S."/>
            <person name="Li K."/>
            <person name="Li Y."/>
            <person name="Litt A."/>
            <person name="Lyons E."/>
            <person name="Manning G."/>
            <person name="Maruyama T."/>
            <person name="Michael T.P."/>
            <person name="Mikami K."/>
            <person name="Miyazaki S."/>
            <person name="Morinaga S."/>
            <person name="Murata T."/>
            <person name="Mueller-Roeber B."/>
            <person name="Nelson D.R."/>
            <person name="Obara M."/>
            <person name="Oguri Y."/>
            <person name="Olmstead R.G."/>
            <person name="Onodera N."/>
            <person name="Petersen B.L."/>
            <person name="Pils B."/>
            <person name="Prigge M."/>
            <person name="Rensing S.A."/>
            <person name="Riano-Pachon D.M."/>
            <person name="Roberts A.W."/>
            <person name="Sato Y."/>
            <person name="Scheller H.V."/>
            <person name="Schulz B."/>
            <person name="Schulz C."/>
            <person name="Shakirov E.V."/>
            <person name="Shibagaki N."/>
            <person name="Shinohara N."/>
            <person name="Shippen D.E."/>
            <person name="Soerensen I."/>
            <person name="Sotooka R."/>
            <person name="Sugimoto N."/>
            <person name="Sugita M."/>
            <person name="Sumikawa N."/>
            <person name="Tanurdzic M."/>
            <person name="Theissen G."/>
            <person name="Ulvskov P."/>
            <person name="Wakazuki S."/>
            <person name="Weng J.K."/>
            <person name="Willats W.W."/>
            <person name="Wipf D."/>
            <person name="Wolf P.G."/>
            <person name="Yang L."/>
            <person name="Zimmer A.D."/>
            <person name="Zhu Q."/>
            <person name="Mitros T."/>
            <person name="Hellsten U."/>
            <person name="Loque D."/>
            <person name="Otillar R."/>
            <person name="Salamov A."/>
            <person name="Schmutz J."/>
            <person name="Shapiro H."/>
            <person name="Lindquist E."/>
            <person name="Lucas S."/>
            <person name="Rokhsar D."/>
            <person name="Grigoriev I.V."/>
        </authorList>
    </citation>
    <scope>NUCLEOTIDE SEQUENCE [LARGE SCALE GENOMIC DNA]</scope>
</reference>
<dbReference type="InterPro" id="IPR016024">
    <property type="entry name" value="ARM-type_fold"/>
</dbReference>
<dbReference type="InParanoid" id="D8SXM7"/>
<sequence length="796" mass="88738">MQMGRSPCCEKIGLNRGPWTREEDTLLTQYTLPKAAVVNTLNMDSRNSRQSAGAPKSTVHFADEITIQVPSSGSALATPPSPPSGTRTLNTTVFHSQAFSSSEMQLLRRRGQQSSTAQPSANSQSPEQRLNLIAFRLAVLEKFATGLGKLAFVWATVVLLGGFVSNIQAKDFWTISAVLLTEGTRVFSRSSELEWQQANYSLGILGFRSFVFDKSARLRQTFSAAFDRDHPEQNVSRDRLSKKPVKKDLYQGFGARRTWSVGSVPLLPYVKFLPTRIISLFMYLLQLASATVTVCFSVYRLAEHGFNAQGKNTEQALTVFYAMMLAETSLFLLERAYWEFKLRYQRLLEVVTRTCELDQVDIETMKQYWYTLYSRSLNGSVFDGLGMDLIDFTVEKLQSSIREEQLGSVNILISAIPGSLEALTALLAAREEEVLEEKSYRLTILNGLAVDHRICVRIGNTSGLISILVEFIQDEDWHFPRAQTSREVFRRSLELLRTLARVGGDSGRSLRKKIVSVVSAVRSLQRICNLEDLELQNLAVDVIKLLATEDELRDCIGATGGVIQSLMAIFARETAPNKLTIAIGAGEAIVVLVLQCPNNCSRLLMHKSYRKGGVSKTLKNLINMLTKPVGVHAATILRSLCGDLNDEEKLELGAAISRIIQMVLESTDKEQQAAIGLAAAIIPWLDTRNFEQGVLSQQSRLCEKITELLSQTAPSRSLNRIRRYSVELLNSLVAKDARFLRRFREDGEMEASLEAMLATASDEENFLTFSGFVGLTKHSSSLEELVNSALFNLHRL</sequence>
<dbReference type="KEGG" id="smo:SELMODRAFT_426831"/>
<dbReference type="PANTHER" id="PTHR33115:SF50">
    <property type="entry name" value="ARM REPEAT SUPERFAMILY PROTEIN"/>
    <property type="match status" value="1"/>
</dbReference>
<feature type="transmembrane region" description="Helical" evidence="1">
    <location>
        <begin position="280"/>
        <end position="299"/>
    </location>
</feature>
<dbReference type="eggNOG" id="ENOG502QRQI">
    <property type="taxonomic scope" value="Eukaryota"/>
</dbReference>
<gene>
    <name evidence="2" type="ORF">SELMODRAFT_426831</name>
</gene>
<dbReference type="SUPFAM" id="SSF48371">
    <property type="entry name" value="ARM repeat"/>
    <property type="match status" value="1"/>
</dbReference>
<accession>D8SXM7</accession>
<evidence type="ECO:0000313" key="3">
    <source>
        <dbReference type="Proteomes" id="UP000001514"/>
    </source>
</evidence>
<dbReference type="AlphaFoldDB" id="D8SXM7"/>
<protein>
    <submittedName>
        <fullName evidence="2">Uncharacterized protein</fullName>
    </submittedName>
</protein>
<dbReference type="Proteomes" id="UP000001514">
    <property type="component" value="Unassembled WGS sequence"/>
</dbReference>